<organism evidence="1 2">
    <name type="scientific">Chaetomium tenue</name>
    <dbReference type="NCBI Taxonomy" id="1854479"/>
    <lineage>
        <taxon>Eukaryota</taxon>
        <taxon>Fungi</taxon>
        <taxon>Dikarya</taxon>
        <taxon>Ascomycota</taxon>
        <taxon>Pezizomycotina</taxon>
        <taxon>Sordariomycetes</taxon>
        <taxon>Sordariomycetidae</taxon>
        <taxon>Sordariales</taxon>
        <taxon>Chaetomiaceae</taxon>
        <taxon>Chaetomium</taxon>
    </lineage>
</organism>
<comment type="caution">
    <text evidence="1">The sequence shown here is derived from an EMBL/GenBank/DDBJ whole genome shotgun (WGS) entry which is preliminary data.</text>
</comment>
<name>A0ACB7NXW2_9PEZI</name>
<protein>
    <submittedName>
        <fullName evidence="1">Major facilitator superfamily domain-containing protein</fullName>
    </submittedName>
</protein>
<gene>
    <name evidence="1" type="ORF">F5144DRAFT_518135</name>
</gene>
<accession>A0ACB7NXW2</accession>
<evidence type="ECO:0000313" key="2">
    <source>
        <dbReference type="Proteomes" id="UP000724584"/>
    </source>
</evidence>
<dbReference type="Proteomes" id="UP000724584">
    <property type="component" value="Unassembled WGS sequence"/>
</dbReference>
<evidence type="ECO:0000313" key="1">
    <source>
        <dbReference type="EMBL" id="KAH6623223.1"/>
    </source>
</evidence>
<reference evidence="1 2" key="1">
    <citation type="journal article" date="2021" name="Nat. Commun.">
        <title>Genetic determinants of endophytism in the Arabidopsis root mycobiome.</title>
        <authorList>
            <person name="Mesny F."/>
            <person name="Miyauchi S."/>
            <person name="Thiergart T."/>
            <person name="Pickel B."/>
            <person name="Atanasova L."/>
            <person name="Karlsson M."/>
            <person name="Huettel B."/>
            <person name="Barry K.W."/>
            <person name="Haridas S."/>
            <person name="Chen C."/>
            <person name="Bauer D."/>
            <person name="Andreopoulos W."/>
            <person name="Pangilinan J."/>
            <person name="LaButti K."/>
            <person name="Riley R."/>
            <person name="Lipzen A."/>
            <person name="Clum A."/>
            <person name="Drula E."/>
            <person name="Henrissat B."/>
            <person name="Kohler A."/>
            <person name="Grigoriev I.V."/>
            <person name="Martin F.M."/>
            <person name="Hacquard S."/>
        </authorList>
    </citation>
    <scope>NUCLEOTIDE SEQUENCE [LARGE SCALE GENOMIC DNA]</scope>
    <source>
        <strain evidence="1 2">MPI-SDFR-AT-0079</strain>
    </source>
</reference>
<keyword evidence="2" id="KW-1185">Reference proteome</keyword>
<proteinExistence type="predicted"/>
<dbReference type="EMBL" id="JAGIZQ010000006">
    <property type="protein sequence ID" value="KAH6623223.1"/>
    <property type="molecule type" value="Genomic_DNA"/>
</dbReference>
<sequence length="585" mass="61071">MADTDKKTTDMMESEKPSPAVAVGPTIPSTTTTVTSEPVPVPVPAPGDDAPAKKRRPARFWMVIVALSLLAFISALDAMILGTALPAIIADLGGSSVYVWIANCFVFAAAAVQPLIGQLSDIFGRKGPTVACVAFFTVGSGVAGGATGPAMFIAGRVIQGVGAGGIYVLIDIIACDLFPLRGRGKWLGIINAWAGLAAALGPVLGGILGQNAWRWIFYINIPICGIALVTIVLFMHVRSGSPASSITSLDVVGNLIFIPSIISVLIGLVTGGVVHPWSSFRVIVPIVLGVLGWIGFHLHQHFLARNPGVPSRLFSNRTSAGGYLLTFLSSVLIQTAGYFLPVYFQAVLGTTVFDSGIYFLPFAIGTLFAAGIGGVALSHFGVYRPIHVAAFALSALGFGLFTLLNATTPKAAWAWFELIMVFGLGPTISAILPAILAGLPQADVAAATAVFSFIKTFGFVWGVSVPSIIFNAVVNNNLPAVRDAALQSQLVDGGAYAFASRAHDLAPTVDPAVWAEVVGVYVTSLKAVWWWGVALSIVGVFSVAIEDHLHLSTELETEYGLQEKEAPAKRGDGAVESGETGSASV</sequence>